<dbReference type="RefSeq" id="WP_115755073.1">
    <property type="nucleotide sequence ID" value="NZ_QFCQ01000018.1"/>
</dbReference>
<comment type="caution">
    <text evidence="3">The sequence shown here is derived from an EMBL/GenBank/DDBJ whole genome shotgun (WGS) entry which is preliminary data.</text>
</comment>
<dbReference type="EMBL" id="QFCQ01000018">
    <property type="protein sequence ID" value="RDW13961.1"/>
    <property type="molecule type" value="Genomic_DNA"/>
</dbReference>
<dbReference type="PRINTS" id="PR00313">
    <property type="entry name" value="CABNDNGRPT"/>
</dbReference>
<dbReference type="PANTHER" id="PTHR38340:SF1">
    <property type="entry name" value="S-LAYER PROTEIN"/>
    <property type="match status" value="1"/>
</dbReference>
<reference evidence="3 4" key="1">
    <citation type="submission" date="2018-05" db="EMBL/GenBank/DDBJ databases">
        <title>Whole genome sequencing of Paracoccus thiocyanatus SST.</title>
        <authorList>
            <person name="Ghosh W."/>
            <person name="Rameez M.J."/>
            <person name="Roy C."/>
        </authorList>
    </citation>
    <scope>NUCLEOTIDE SEQUENCE [LARGE SCALE GENOMIC DNA]</scope>
    <source>
        <strain evidence="3 4">SST</strain>
    </source>
</reference>
<dbReference type="InterPro" id="IPR018511">
    <property type="entry name" value="Hemolysin-typ_Ca-bd_CS"/>
</dbReference>
<dbReference type="GO" id="GO:0005509">
    <property type="term" value="F:calcium ion binding"/>
    <property type="evidence" value="ECO:0007669"/>
    <property type="project" value="InterPro"/>
</dbReference>
<evidence type="ECO:0008006" key="5">
    <source>
        <dbReference type="Google" id="ProtNLM"/>
    </source>
</evidence>
<keyword evidence="2" id="KW-0964">Secreted</keyword>
<evidence type="ECO:0000256" key="1">
    <source>
        <dbReference type="ARBA" id="ARBA00004613"/>
    </source>
</evidence>
<comment type="subcellular location">
    <subcellularLocation>
        <location evidence="1">Secreted</location>
    </subcellularLocation>
</comment>
<dbReference type="PROSITE" id="PS00330">
    <property type="entry name" value="HEMOLYSIN_CALCIUM"/>
    <property type="match status" value="1"/>
</dbReference>
<dbReference type="InterPro" id="IPR050557">
    <property type="entry name" value="RTX_toxin/Mannuronan_C5-epim"/>
</dbReference>
<dbReference type="Pfam" id="PF00353">
    <property type="entry name" value="HemolysinCabind"/>
    <property type="match status" value="2"/>
</dbReference>
<protein>
    <recommendedName>
        <fullName evidence="5">Hemolysin-type calcium-binding repeat-containing protein</fullName>
    </recommendedName>
</protein>
<proteinExistence type="predicted"/>
<sequence length="260" mass="26856">MDTIYGGDGNDSIDGGKGRDIIYAGNGNDVIIVDSSRDYMQLSGDNIDGDFGDDTIRAVDASSSGSSFSIRLGNIVDVQMLYNTSPTKILNIEGSVSIDLSKITVFESAGGAMGWIYGESTNDMIKGFDLATVGIRDGDRIYGGSGNDTIYGYAGNGQLDGGAGNDVLIGGVGNDRLFGWANADTFQFKYDANEGSDSVGDFTDGTDRIQLTNTGGGVMFGDLVLTDVGADCVIDLPGGTSILLVGVGSAALDAGDFIFS</sequence>
<dbReference type="InterPro" id="IPR011049">
    <property type="entry name" value="Serralysin-like_metalloprot_C"/>
</dbReference>
<keyword evidence="4" id="KW-1185">Reference proteome</keyword>
<organism evidence="3 4">
    <name type="scientific">Paracoccus thiocyanatus</name>
    <dbReference type="NCBI Taxonomy" id="34006"/>
    <lineage>
        <taxon>Bacteria</taxon>
        <taxon>Pseudomonadati</taxon>
        <taxon>Pseudomonadota</taxon>
        <taxon>Alphaproteobacteria</taxon>
        <taxon>Rhodobacterales</taxon>
        <taxon>Paracoccaceae</taxon>
        <taxon>Paracoccus</taxon>
    </lineage>
</organism>
<evidence type="ECO:0000313" key="3">
    <source>
        <dbReference type="EMBL" id="RDW13961.1"/>
    </source>
</evidence>
<gene>
    <name evidence="3" type="ORF">DIE28_05390</name>
</gene>
<dbReference type="AlphaFoldDB" id="A0A3D8PFB4"/>
<dbReference type="GO" id="GO:0005576">
    <property type="term" value="C:extracellular region"/>
    <property type="evidence" value="ECO:0007669"/>
    <property type="project" value="UniProtKB-SubCell"/>
</dbReference>
<evidence type="ECO:0000256" key="2">
    <source>
        <dbReference type="ARBA" id="ARBA00022525"/>
    </source>
</evidence>
<dbReference type="SUPFAM" id="SSF51120">
    <property type="entry name" value="beta-Roll"/>
    <property type="match status" value="2"/>
</dbReference>
<dbReference type="Gene3D" id="2.150.10.10">
    <property type="entry name" value="Serralysin-like metalloprotease, C-terminal"/>
    <property type="match status" value="2"/>
</dbReference>
<evidence type="ECO:0000313" key="4">
    <source>
        <dbReference type="Proteomes" id="UP000256679"/>
    </source>
</evidence>
<dbReference type="PANTHER" id="PTHR38340">
    <property type="entry name" value="S-LAYER PROTEIN"/>
    <property type="match status" value="1"/>
</dbReference>
<name>A0A3D8PFB4_9RHOB</name>
<dbReference type="Proteomes" id="UP000256679">
    <property type="component" value="Unassembled WGS sequence"/>
</dbReference>
<accession>A0A3D8PFB4</accession>
<dbReference type="InterPro" id="IPR001343">
    <property type="entry name" value="Hemolysn_Ca-bd"/>
</dbReference>